<dbReference type="OrthoDB" id="8960137at2759"/>
<sequence length="66" mass="7419">MTWRAEHVGHTYPQRLQCELARDQFIRALVPTELRVQVQLQHPLTLQSALDIGRGEGECVGPVGRG</sequence>
<dbReference type="AlphaFoldDB" id="A0A9Q0I1S2"/>
<evidence type="ECO:0000313" key="2">
    <source>
        <dbReference type="Proteomes" id="UP001148018"/>
    </source>
</evidence>
<gene>
    <name evidence="1" type="ORF">NHX12_017431</name>
</gene>
<keyword evidence="2" id="KW-1185">Reference proteome</keyword>
<proteinExistence type="predicted"/>
<reference evidence="1" key="1">
    <citation type="submission" date="2022-07" db="EMBL/GenBank/DDBJ databases">
        <title>Chromosome-level genome of Muraenolepis orangiensis.</title>
        <authorList>
            <person name="Kim J."/>
        </authorList>
    </citation>
    <scope>NUCLEOTIDE SEQUENCE</scope>
    <source>
        <strain evidence="1">KU_S4_2022</strain>
        <tissue evidence="1">Muscle</tissue>
    </source>
</reference>
<evidence type="ECO:0000313" key="1">
    <source>
        <dbReference type="EMBL" id="KAJ3583407.1"/>
    </source>
</evidence>
<accession>A0A9Q0I1S2</accession>
<name>A0A9Q0I1S2_9TELE</name>
<comment type="caution">
    <text evidence="1">The sequence shown here is derived from an EMBL/GenBank/DDBJ whole genome shotgun (WGS) entry which is preliminary data.</text>
</comment>
<dbReference type="EMBL" id="JANIIK010000365">
    <property type="protein sequence ID" value="KAJ3583407.1"/>
    <property type="molecule type" value="Genomic_DNA"/>
</dbReference>
<dbReference type="Proteomes" id="UP001148018">
    <property type="component" value="Unassembled WGS sequence"/>
</dbReference>
<organism evidence="1 2">
    <name type="scientific">Muraenolepis orangiensis</name>
    <name type="common">Patagonian moray cod</name>
    <dbReference type="NCBI Taxonomy" id="630683"/>
    <lineage>
        <taxon>Eukaryota</taxon>
        <taxon>Metazoa</taxon>
        <taxon>Chordata</taxon>
        <taxon>Craniata</taxon>
        <taxon>Vertebrata</taxon>
        <taxon>Euteleostomi</taxon>
        <taxon>Actinopterygii</taxon>
        <taxon>Neopterygii</taxon>
        <taxon>Teleostei</taxon>
        <taxon>Neoteleostei</taxon>
        <taxon>Acanthomorphata</taxon>
        <taxon>Zeiogadaria</taxon>
        <taxon>Gadariae</taxon>
        <taxon>Gadiformes</taxon>
        <taxon>Muraenolepidoidei</taxon>
        <taxon>Muraenolepididae</taxon>
        <taxon>Muraenolepis</taxon>
    </lineage>
</organism>
<protein>
    <submittedName>
        <fullName evidence="1">Uncharacterized protein</fullName>
    </submittedName>
</protein>